<dbReference type="Gene3D" id="3.10.400.10">
    <property type="entry name" value="Sulfate adenylyltransferase"/>
    <property type="match status" value="1"/>
</dbReference>
<dbReference type="InterPro" id="IPR009326">
    <property type="entry name" value="DUF984"/>
</dbReference>
<protein>
    <submittedName>
        <fullName evidence="2">ASCH domain-containing protein</fullName>
    </submittedName>
</protein>
<dbReference type="CDD" id="cd06553">
    <property type="entry name" value="ASCH_Ef3133_like"/>
    <property type="match status" value="1"/>
</dbReference>
<dbReference type="RefSeq" id="WP_188313544.1">
    <property type="nucleotide sequence ID" value="NZ_JABTCG010000002.1"/>
</dbReference>
<feature type="domain" description="ASCH" evidence="1">
    <location>
        <begin position="29"/>
        <end position="152"/>
    </location>
</feature>
<reference evidence="2 3" key="1">
    <citation type="submission" date="2020-05" db="EMBL/GenBank/DDBJ databases">
        <title>The draft genome sequence of Maribacter arenosus CAU 1321.</title>
        <authorList>
            <person name="Mu L."/>
        </authorList>
    </citation>
    <scope>NUCLEOTIDE SEQUENCE [LARGE SCALE GENOMIC DNA]</scope>
    <source>
        <strain evidence="2 3">CAU 1321</strain>
    </source>
</reference>
<dbReference type="Pfam" id="PF04266">
    <property type="entry name" value="ASCH"/>
    <property type="match status" value="1"/>
</dbReference>
<organism evidence="2 3">
    <name type="scientific">Maribacter arenosus</name>
    <dbReference type="NCBI Taxonomy" id="1854708"/>
    <lineage>
        <taxon>Bacteria</taxon>
        <taxon>Pseudomonadati</taxon>
        <taxon>Bacteroidota</taxon>
        <taxon>Flavobacteriia</taxon>
        <taxon>Flavobacteriales</taxon>
        <taxon>Flavobacteriaceae</taxon>
        <taxon>Maribacter</taxon>
    </lineage>
</organism>
<dbReference type="InterPro" id="IPR007374">
    <property type="entry name" value="ASCH_domain"/>
</dbReference>
<dbReference type="InterPro" id="IPR015947">
    <property type="entry name" value="PUA-like_sf"/>
</dbReference>
<evidence type="ECO:0000313" key="3">
    <source>
        <dbReference type="Proteomes" id="UP000598350"/>
    </source>
</evidence>
<dbReference type="Proteomes" id="UP000598350">
    <property type="component" value="Unassembled WGS sequence"/>
</dbReference>
<proteinExistence type="predicted"/>
<sequence>MDNASARNMWGDYLDHHLEDAFAEAPKTIHFCDNEKDANECAKLVKKGIKRATSHSLLSLQCRNEPLPKIGNFTVVTDWDGNAQCIIQTTAVKFKPYFSIDEAYAEMEAEGDKSLAYWKKVHWDYYKRELEPFNKVPKESMIIVCEEFEMVFDRKK</sequence>
<evidence type="ECO:0000313" key="2">
    <source>
        <dbReference type="EMBL" id="MBD0850416.1"/>
    </source>
</evidence>
<accession>A0ABR7VAS6</accession>
<comment type="caution">
    <text evidence="2">The sequence shown here is derived from an EMBL/GenBank/DDBJ whole genome shotgun (WGS) entry which is preliminary data.</text>
</comment>
<name>A0ABR7VAS6_9FLAO</name>
<dbReference type="PANTHER" id="PTHR39203:SF1">
    <property type="entry name" value="CYTOPLASMIC PROTEIN"/>
    <property type="match status" value="1"/>
</dbReference>
<dbReference type="PANTHER" id="PTHR39203">
    <property type="entry name" value="CYTOPLASMIC PROTEIN-RELATED"/>
    <property type="match status" value="1"/>
</dbReference>
<dbReference type="SMART" id="SM01022">
    <property type="entry name" value="ASCH"/>
    <property type="match status" value="1"/>
</dbReference>
<keyword evidence="3" id="KW-1185">Reference proteome</keyword>
<dbReference type="PIRSF" id="PIRSF021320">
    <property type="entry name" value="DUF984"/>
    <property type="match status" value="1"/>
</dbReference>
<gene>
    <name evidence="2" type="ORF">HPE63_07025</name>
</gene>
<evidence type="ECO:0000259" key="1">
    <source>
        <dbReference type="SMART" id="SM01022"/>
    </source>
</evidence>
<dbReference type="SUPFAM" id="SSF88697">
    <property type="entry name" value="PUA domain-like"/>
    <property type="match status" value="1"/>
</dbReference>
<dbReference type="EMBL" id="JABTCG010000002">
    <property type="protein sequence ID" value="MBD0850416.1"/>
    <property type="molecule type" value="Genomic_DNA"/>
</dbReference>